<dbReference type="AlphaFoldDB" id="A0A926E9Q1"/>
<evidence type="ECO:0000256" key="1">
    <source>
        <dbReference type="ARBA" id="ARBA00018672"/>
    </source>
</evidence>
<dbReference type="GO" id="GO:0006355">
    <property type="term" value="P:regulation of DNA-templated transcription"/>
    <property type="evidence" value="ECO:0007669"/>
    <property type="project" value="InterPro"/>
</dbReference>
<evidence type="ECO:0000256" key="2">
    <source>
        <dbReference type="ARBA" id="ARBA00022553"/>
    </source>
</evidence>
<dbReference type="SMART" id="SM00862">
    <property type="entry name" value="Trans_reg_C"/>
    <property type="match status" value="1"/>
</dbReference>
<dbReference type="InterPro" id="IPR039420">
    <property type="entry name" value="WalR-like"/>
</dbReference>
<dbReference type="Pfam" id="PF00072">
    <property type="entry name" value="Response_reg"/>
    <property type="match status" value="1"/>
</dbReference>
<dbReference type="InterPro" id="IPR011006">
    <property type="entry name" value="CheY-like_superfamily"/>
</dbReference>
<dbReference type="GO" id="GO:0000156">
    <property type="term" value="F:phosphorelay response regulator activity"/>
    <property type="evidence" value="ECO:0007669"/>
    <property type="project" value="TreeGrafter"/>
</dbReference>
<name>A0A926E9Q1_9FIRM</name>
<dbReference type="GO" id="GO:0032993">
    <property type="term" value="C:protein-DNA complex"/>
    <property type="evidence" value="ECO:0007669"/>
    <property type="project" value="TreeGrafter"/>
</dbReference>
<feature type="DNA-binding region" description="OmpR/PhoB-type" evidence="9">
    <location>
        <begin position="124"/>
        <end position="221"/>
    </location>
</feature>
<dbReference type="EMBL" id="JACRTA010000001">
    <property type="protein sequence ID" value="MBC8568061.1"/>
    <property type="molecule type" value="Genomic_DNA"/>
</dbReference>
<dbReference type="PANTHER" id="PTHR48111:SF22">
    <property type="entry name" value="REGULATOR OF RPOS"/>
    <property type="match status" value="1"/>
</dbReference>
<evidence type="ECO:0000256" key="8">
    <source>
        <dbReference type="PROSITE-ProRule" id="PRU00169"/>
    </source>
</evidence>
<dbReference type="InterPro" id="IPR036388">
    <property type="entry name" value="WH-like_DNA-bd_sf"/>
</dbReference>
<dbReference type="SMART" id="SM00448">
    <property type="entry name" value="REC"/>
    <property type="match status" value="1"/>
</dbReference>
<feature type="modified residue" description="4-aspartylphosphate" evidence="8">
    <location>
        <position position="51"/>
    </location>
</feature>
<evidence type="ECO:0000256" key="3">
    <source>
        <dbReference type="ARBA" id="ARBA00023012"/>
    </source>
</evidence>
<evidence type="ECO:0000259" key="11">
    <source>
        <dbReference type="PROSITE" id="PS51755"/>
    </source>
</evidence>
<gene>
    <name evidence="12" type="ORF">H8692_04675</name>
</gene>
<dbReference type="RefSeq" id="WP_187525080.1">
    <property type="nucleotide sequence ID" value="NZ_JACRTA010000001.1"/>
</dbReference>
<dbReference type="InterPro" id="IPR001867">
    <property type="entry name" value="OmpR/PhoB-type_DNA-bd"/>
</dbReference>
<keyword evidence="13" id="KW-1185">Reference proteome</keyword>
<comment type="caution">
    <text evidence="12">The sequence shown here is derived from an EMBL/GenBank/DDBJ whole genome shotgun (WGS) entry which is preliminary data.</text>
</comment>
<dbReference type="Pfam" id="PF00486">
    <property type="entry name" value="Trans_reg_C"/>
    <property type="match status" value="1"/>
</dbReference>
<evidence type="ECO:0000313" key="13">
    <source>
        <dbReference type="Proteomes" id="UP000610862"/>
    </source>
</evidence>
<dbReference type="Gene3D" id="1.10.10.10">
    <property type="entry name" value="Winged helix-like DNA-binding domain superfamily/Winged helix DNA-binding domain"/>
    <property type="match status" value="1"/>
</dbReference>
<dbReference type="GO" id="GO:0005829">
    <property type="term" value="C:cytosol"/>
    <property type="evidence" value="ECO:0007669"/>
    <property type="project" value="TreeGrafter"/>
</dbReference>
<dbReference type="SUPFAM" id="SSF52172">
    <property type="entry name" value="CheY-like"/>
    <property type="match status" value="1"/>
</dbReference>
<dbReference type="FunFam" id="1.10.10.10:FF:000005">
    <property type="entry name" value="Two-component system response regulator"/>
    <property type="match status" value="1"/>
</dbReference>
<reference evidence="12" key="1">
    <citation type="submission" date="2020-08" db="EMBL/GenBank/DDBJ databases">
        <title>Genome public.</title>
        <authorList>
            <person name="Liu C."/>
            <person name="Sun Q."/>
        </authorList>
    </citation>
    <scope>NUCLEOTIDE SEQUENCE</scope>
    <source>
        <strain evidence="12">NSJ-24</strain>
    </source>
</reference>
<dbReference type="Gene3D" id="6.10.250.690">
    <property type="match status" value="1"/>
</dbReference>
<dbReference type="GO" id="GO:0000976">
    <property type="term" value="F:transcription cis-regulatory region binding"/>
    <property type="evidence" value="ECO:0007669"/>
    <property type="project" value="TreeGrafter"/>
</dbReference>
<proteinExistence type="predicted"/>
<feature type="domain" description="OmpR/PhoB-type" evidence="11">
    <location>
        <begin position="124"/>
        <end position="221"/>
    </location>
</feature>
<dbReference type="Gene3D" id="3.40.50.2300">
    <property type="match status" value="1"/>
</dbReference>
<protein>
    <recommendedName>
        <fullName evidence="1">Stage 0 sporulation protein A homolog</fullName>
    </recommendedName>
</protein>
<feature type="domain" description="Response regulatory" evidence="10">
    <location>
        <begin position="2"/>
        <end position="116"/>
    </location>
</feature>
<evidence type="ECO:0000256" key="9">
    <source>
        <dbReference type="PROSITE-ProRule" id="PRU01091"/>
    </source>
</evidence>
<dbReference type="InterPro" id="IPR001789">
    <property type="entry name" value="Sig_transdc_resp-reg_receiver"/>
</dbReference>
<evidence type="ECO:0000256" key="5">
    <source>
        <dbReference type="ARBA" id="ARBA00023125"/>
    </source>
</evidence>
<evidence type="ECO:0000256" key="4">
    <source>
        <dbReference type="ARBA" id="ARBA00023015"/>
    </source>
</evidence>
<dbReference type="Proteomes" id="UP000610862">
    <property type="component" value="Unassembled WGS sequence"/>
</dbReference>
<keyword evidence="2 8" id="KW-0597">Phosphoprotein</keyword>
<evidence type="ECO:0000256" key="6">
    <source>
        <dbReference type="ARBA" id="ARBA00023163"/>
    </source>
</evidence>
<dbReference type="PROSITE" id="PS50110">
    <property type="entry name" value="RESPONSE_REGULATORY"/>
    <property type="match status" value="1"/>
</dbReference>
<keyword evidence="3" id="KW-0902">Two-component regulatory system</keyword>
<accession>A0A926E9Q1</accession>
<organism evidence="12 13">
    <name type="scientific">Lentihominibacter hominis</name>
    <dbReference type="NCBI Taxonomy" id="2763645"/>
    <lineage>
        <taxon>Bacteria</taxon>
        <taxon>Bacillati</taxon>
        <taxon>Bacillota</taxon>
        <taxon>Clostridia</taxon>
        <taxon>Peptostreptococcales</taxon>
        <taxon>Anaerovoracaceae</taxon>
        <taxon>Lentihominibacter</taxon>
    </lineage>
</organism>
<sequence>MRILVVEDQKDLNEIIVRKLTNEHYKVDSCFNGDEALAFLSCAEYDGVILDIMLPGTTGIGVLKNMRGLGDKTPVLLLTALGTVEDRVAGLDAGADDYLVKPFDFDELMARVRAMIRRGGERASSIITCGDLILDSSSRRVERDGIEISLTAKEFDILEYLMQNEGRVLSRDKLSNHIWNYDYDGGSNVIDVYVYHLRRKIDDGFDQKKIITVKGAGYMVK</sequence>
<comment type="function">
    <text evidence="7">May play the central regulatory role in sporulation. It may be an element of the effector pathway responsible for the activation of sporulation genes in response to nutritional stress. Spo0A may act in concert with spo0H (a sigma factor) to control the expression of some genes that are critical to the sporulation process.</text>
</comment>
<dbReference type="CDD" id="cd00383">
    <property type="entry name" value="trans_reg_C"/>
    <property type="match status" value="1"/>
</dbReference>
<evidence type="ECO:0000259" key="10">
    <source>
        <dbReference type="PROSITE" id="PS50110"/>
    </source>
</evidence>
<keyword evidence="4" id="KW-0805">Transcription regulation</keyword>
<dbReference type="PANTHER" id="PTHR48111">
    <property type="entry name" value="REGULATOR OF RPOS"/>
    <property type="match status" value="1"/>
</dbReference>
<keyword evidence="6" id="KW-0804">Transcription</keyword>
<evidence type="ECO:0000256" key="7">
    <source>
        <dbReference type="ARBA" id="ARBA00024867"/>
    </source>
</evidence>
<dbReference type="PROSITE" id="PS51755">
    <property type="entry name" value="OMPR_PHOB"/>
    <property type="match status" value="1"/>
</dbReference>
<evidence type="ECO:0000313" key="12">
    <source>
        <dbReference type="EMBL" id="MBC8568061.1"/>
    </source>
</evidence>
<keyword evidence="5 9" id="KW-0238">DNA-binding</keyword>